<evidence type="ECO:0000256" key="4">
    <source>
        <dbReference type="ARBA" id="ARBA00048741"/>
    </source>
</evidence>
<dbReference type="Proteomes" id="UP000002333">
    <property type="component" value="Chromosome"/>
</dbReference>
<dbReference type="Pfam" id="PF13537">
    <property type="entry name" value="GATase_7"/>
    <property type="match status" value="1"/>
</dbReference>
<dbReference type="Gene3D" id="3.60.20.10">
    <property type="entry name" value="Glutamine Phosphoribosylpyrophosphate, subunit 1, domain 1"/>
    <property type="match status" value="1"/>
</dbReference>
<evidence type="ECO:0000313" key="8">
    <source>
        <dbReference type="Proteomes" id="UP000002333"/>
    </source>
</evidence>
<dbReference type="Gene3D" id="3.40.50.620">
    <property type="entry name" value="HUPs"/>
    <property type="match status" value="1"/>
</dbReference>
<accession>A0A3F3A469</accession>
<dbReference type="SUPFAM" id="SSF53335">
    <property type="entry name" value="S-adenosyl-L-methionine-dependent methyltransferases"/>
    <property type="match status" value="1"/>
</dbReference>
<proteinExistence type="predicted"/>
<dbReference type="SUPFAM" id="SSF52402">
    <property type="entry name" value="Adenine nucleotide alpha hydrolases-like"/>
    <property type="match status" value="1"/>
</dbReference>
<name>A0A3F3A469_CLOB6</name>
<evidence type="ECO:0000256" key="2">
    <source>
        <dbReference type="ARBA" id="ARBA00012737"/>
    </source>
</evidence>
<dbReference type="PANTHER" id="PTHR43284">
    <property type="entry name" value="ASPARAGINE SYNTHETASE (GLUTAMINE-HYDROLYZING)"/>
    <property type="match status" value="1"/>
</dbReference>
<dbReference type="GO" id="GO:0004066">
    <property type="term" value="F:asparagine synthase (glutamine-hydrolyzing) activity"/>
    <property type="evidence" value="ECO:0007669"/>
    <property type="project" value="UniProtKB-EC"/>
</dbReference>
<comment type="pathway">
    <text evidence="1">Amino-acid biosynthesis; L-asparagine biosynthesis; L-asparagine from L-aspartate (L-Gln route): step 1/1.</text>
</comment>
<dbReference type="InterPro" id="IPR017932">
    <property type="entry name" value="GATase_2_dom"/>
</dbReference>
<dbReference type="KEGG" id="cbi:CLJ_B2941"/>
<evidence type="ECO:0000256" key="3">
    <source>
        <dbReference type="ARBA" id="ARBA00022888"/>
    </source>
</evidence>
<dbReference type="AlphaFoldDB" id="A0A3F3A469"/>
<dbReference type="PANTHER" id="PTHR43284:SF1">
    <property type="entry name" value="ASPARAGINE SYNTHETASE"/>
    <property type="match status" value="1"/>
</dbReference>
<feature type="domain" description="Glutamine amidotransferase type-2" evidence="5">
    <location>
        <begin position="50"/>
        <end position="144"/>
    </location>
</feature>
<evidence type="ECO:0000259" key="5">
    <source>
        <dbReference type="Pfam" id="PF13537"/>
    </source>
</evidence>
<gene>
    <name evidence="7" type="ordered locus">CLJ_B2941</name>
</gene>
<dbReference type="EC" id="6.3.5.4" evidence="2"/>
<dbReference type="EMBL" id="CP001083">
    <property type="protein sequence ID" value="ACQ54341.1"/>
    <property type="molecule type" value="Genomic_DNA"/>
</dbReference>
<reference evidence="7 8" key="1">
    <citation type="journal article" date="2007" name="PLoS ONE">
        <title>Analysis of the neurotoxin complex genes in Clostridium botulinum A1-A4 and B1 strains: BoNT/A3, /Ba4 and /B1 clusters are located within plasmids.</title>
        <authorList>
            <person name="Smith T.J."/>
            <person name="Hill K.K."/>
            <person name="Foley B.T."/>
            <person name="Detter J.C."/>
            <person name="Munk A.C."/>
            <person name="Bruce D.C."/>
            <person name="Doggett N.A."/>
            <person name="Smith L.A."/>
            <person name="Marks J.D."/>
            <person name="Xie G."/>
            <person name="Brettin T.S."/>
        </authorList>
    </citation>
    <scope>NUCLEOTIDE SEQUENCE [LARGE SCALE GENOMIC DNA]</scope>
    <source>
        <strain evidence="8">657 / Type Ba4</strain>
    </source>
</reference>
<dbReference type="Gene3D" id="3.40.50.720">
    <property type="entry name" value="NAD(P)-binding Rossmann-like Domain"/>
    <property type="match status" value="1"/>
</dbReference>
<protein>
    <recommendedName>
        <fullName evidence="2">asparagine synthase (glutamine-hydrolyzing)</fullName>
        <ecNumber evidence="2">6.3.5.4</ecNumber>
    </recommendedName>
</protein>
<dbReference type="RefSeq" id="WP_003361328.1">
    <property type="nucleotide sequence ID" value="NC_012658.1"/>
</dbReference>
<evidence type="ECO:0000256" key="1">
    <source>
        <dbReference type="ARBA" id="ARBA00005187"/>
    </source>
</evidence>
<dbReference type="GO" id="GO:0005829">
    <property type="term" value="C:cytosol"/>
    <property type="evidence" value="ECO:0007669"/>
    <property type="project" value="TreeGrafter"/>
</dbReference>
<keyword evidence="3" id="KW-0061">Asparagine biosynthesis</keyword>
<sequence>MSILSIYNFNKSNFIKEQCNCKEYKFSEYKLNDINIEFGNDGLCNNNNIIYNEDKTILGFMIGEIYDLDIEMLKNKGHILETDSDIEYIIHLYEECGEKALENLNGKFIILLIDKKRDVQIVLNDRYGLMNFYYYNINGKYMFTNYSQHIVHSLGKKEVDEASIREFFNCGCILDDKTIIKDVKRLEQGTIVKIKNNQAEFRKYFDWSAQATKTKDNYEEALEKLFKLWIDAVKKVMAKHEKFNISISGGMDSRLIVAAIDYLNLNNKINISYTVGIKGCLDELIAREVAKAANFKYKFYEINDKQYLKHVEERTKRTLRYPLVKAMYFGLIDKSILKCPCLSGLFMGETFGGDFFNSDIDKIHSKLYGIDNKQMISKMFRNQKSISLKSESECNLKDGFYYIYKYFINKISLINNTIGDNYNMYPILLENKFYDYLRSLPLEWTKGRKMQTELSIKYFPKFFSDIPYEKTRLPVVFNLNKVEIEKYSECCKLISQSIGTKHKNIVIFGAGSFGEKVYTVLKDNFNIIYFCDNDSSKWNTEFCGILVISPEKLKKLKEHSIIVASTYYKEILAQLDNMNIEDYKFIGFTKNTPPYIDFNLWLKNKYILKKINNDMKHCEFMGEFICRDKVREFLEKFKEYNYGKDNDFLNIISVMYCLKNNVFLNNK</sequence>
<organism evidence="7 8">
    <name type="scientific">Clostridium botulinum (strain 657 / Type Ba4)</name>
    <dbReference type="NCBI Taxonomy" id="515621"/>
    <lineage>
        <taxon>Bacteria</taxon>
        <taxon>Bacillati</taxon>
        <taxon>Bacillota</taxon>
        <taxon>Clostridia</taxon>
        <taxon>Eubacteriales</taxon>
        <taxon>Clostridiaceae</taxon>
        <taxon>Clostridium</taxon>
    </lineage>
</organism>
<feature type="domain" description="PglD N-terminal" evidence="6">
    <location>
        <begin position="504"/>
        <end position="564"/>
    </location>
</feature>
<dbReference type="InterPro" id="IPR051786">
    <property type="entry name" value="ASN_synthetase/amidase"/>
</dbReference>
<dbReference type="Pfam" id="PF17836">
    <property type="entry name" value="PglD_N"/>
    <property type="match status" value="1"/>
</dbReference>
<dbReference type="GO" id="GO:0006529">
    <property type="term" value="P:asparagine biosynthetic process"/>
    <property type="evidence" value="ECO:0007669"/>
    <property type="project" value="UniProtKB-KW"/>
</dbReference>
<comment type="catalytic activity">
    <reaction evidence="4">
        <text>L-aspartate + L-glutamine + ATP + H2O = L-asparagine + L-glutamate + AMP + diphosphate + H(+)</text>
        <dbReference type="Rhea" id="RHEA:12228"/>
        <dbReference type="ChEBI" id="CHEBI:15377"/>
        <dbReference type="ChEBI" id="CHEBI:15378"/>
        <dbReference type="ChEBI" id="CHEBI:29985"/>
        <dbReference type="ChEBI" id="CHEBI:29991"/>
        <dbReference type="ChEBI" id="CHEBI:30616"/>
        <dbReference type="ChEBI" id="CHEBI:33019"/>
        <dbReference type="ChEBI" id="CHEBI:58048"/>
        <dbReference type="ChEBI" id="CHEBI:58359"/>
        <dbReference type="ChEBI" id="CHEBI:456215"/>
        <dbReference type="EC" id="6.3.5.4"/>
    </reaction>
</comment>
<dbReference type="InterPro" id="IPR029063">
    <property type="entry name" value="SAM-dependent_MTases_sf"/>
</dbReference>
<reference evidence="8" key="2">
    <citation type="submission" date="2008-05" db="EMBL/GenBank/DDBJ databases">
        <title>Genome sequence of Clostridium botulinum Ba4 strain 657.</title>
        <authorList>
            <person name="Shrivastava S."/>
            <person name="Brown J.L."/>
            <person name="Bruce D."/>
            <person name="Detter C."/>
            <person name="Munk C."/>
            <person name="Smith L.A."/>
            <person name="Smith T.J."/>
            <person name="Sutton G."/>
            <person name="Brettin T.S."/>
        </authorList>
    </citation>
    <scope>NUCLEOTIDE SEQUENCE [LARGE SCALE GENOMIC DNA]</scope>
    <source>
        <strain evidence="8">657 / Type Ba4</strain>
    </source>
</reference>
<dbReference type="InterPro" id="IPR029055">
    <property type="entry name" value="Ntn_hydrolases_N"/>
</dbReference>
<keyword evidence="3" id="KW-0028">Amino-acid biosynthesis</keyword>
<dbReference type="InterPro" id="IPR041561">
    <property type="entry name" value="PglD_N"/>
</dbReference>
<dbReference type="InterPro" id="IPR014729">
    <property type="entry name" value="Rossmann-like_a/b/a_fold"/>
</dbReference>
<evidence type="ECO:0000313" key="7">
    <source>
        <dbReference type="EMBL" id="ACQ54341.1"/>
    </source>
</evidence>
<dbReference type="SUPFAM" id="SSF56235">
    <property type="entry name" value="N-terminal nucleophile aminohydrolases (Ntn hydrolases)"/>
    <property type="match status" value="1"/>
</dbReference>
<evidence type="ECO:0000259" key="6">
    <source>
        <dbReference type="Pfam" id="PF17836"/>
    </source>
</evidence>